<organism evidence="1">
    <name type="scientific">Collimonas fungivorans</name>
    <dbReference type="NCBI Taxonomy" id="158899"/>
    <lineage>
        <taxon>Bacteria</taxon>
        <taxon>Pseudomonadati</taxon>
        <taxon>Pseudomonadota</taxon>
        <taxon>Betaproteobacteria</taxon>
        <taxon>Burkholderiales</taxon>
        <taxon>Oxalobacteraceae</taxon>
        <taxon>Collimonas</taxon>
    </lineage>
</organism>
<name>A0A127PCP5_9BURK</name>
<protein>
    <submittedName>
        <fullName evidence="1">Uncharacterized protein</fullName>
    </submittedName>
</protein>
<dbReference type="PATRIC" id="fig|158899.10.peg.2927"/>
<evidence type="ECO:0000313" key="2">
    <source>
        <dbReference type="Proteomes" id="UP000072421"/>
    </source>
</evidence>
<evidence type="ECO:0000313" key="1">
    <source>
        <dbReference type="EMBL" id="AMO95596.1"/>
    </source>
</evidence>
<dbReference type="Proteomes" id="UP000072421">
    <property type="component" value="Chromosome"/>
</dbReference>
<dbReference type="AlphaFoldDB" id="A0A127PCP5"/>
<proteinExistence type="predicted"/>
<accession>A0A127PCP5</accession>
<gene>
    <name evidence="1" type="ORF">CFter6_2930</name>
</gene>
<dbReference type="EMBL" id="CP013232">
    <property type="protein sequence ID" value="AMO95596.1"/>
    <property type="molecule type" value="Genomic_DNA"/>
</dbReference>
<reference evidence="1 2" key="1">
    <citation type="submission" date="2015-11" db="EMBL/GenBank/DDBJ databases">
        <title>Exploring the genomic traits of fungus-feeding bacterial genus Collimonas.</title>
        <authorList>
            <person name="Song C."/>
            <person name="Schmidt R."/>
            <person name="de Jager V."/>
            <person name="Krzyzanowska D."/>
            <person name="Jongedijk E."/>
            <person name="Cankar K."/>
            <person name="Beekwilder J."/>
            <person name="van Veen A."/>
            <person name="de Boer W."/>
            <person name="van Veen J.A."/>
            <person name="Garbeva P."/>
        </authorList>
    </citation>
    <scope>NUCLEOTIDE SEQUENCE [LARGE SCALE GENOMIC DNA]</scope>
    <source>
        <strain evidence="1 2">Ter6</strain>
    </source>
</reference>
<sequence>MPCGNIFNENVANRLFKPFSKNSSRFFLQNIVESNFFA</sequence>